<sequence>MSALKGIRVLDLGTFIAGPHCATILGEFGAEVIKVEPPTTGDSLRRLGTNTDCGDTLVWLSEARNKKCVTLNLASERGRELLKQLAAKCDIIVENFRPGTLEKWGLGYEELKKINPGAILVRISAYGQDGPLRTQPGFARIAHAFSGLTYLAGEPGGIPVVPGSTSLADYMSGMYGAIGALVALQARGASGEGQCVDLALYESVFRVLDEIAPAYQKFGYVRERMGADTVNVCPHSHYQTKDGKWIAIACTSDQMFVRLAEVMEQPELASAERYGPKDLRLAARDEVNRIVAHWVASLDCETVLARCKTGGVPASLIFSIADIFEDPQYRARGNIKMMPSRAGEIAVPEVVPRLSETPGQVSWLGEGLGAQNDEIFGGLLQLSGTEIQALRDNKVI</sequence>
<dbReference type="InterPro" id="IPR050483">
    <property type="entry name" value="CoA-transferase_III_domain"/>
</dbReference>
<proteinExistence type="predicted"/>
<gene>
    <name evidence="2" type="ORF">SAMN05444171_2183</name>
</gene>
<dbReference type="Gene3D" id="3.30.1540.10">
    <property type="entry name" value="formyl-coa transferase, domain 3"/>
    <property type="match status" value="1"/>
</dbReference>
<dbReference type="OrthoDB" id="9806585at2"/>
<protein>
    <submittedName>
        <fullName evidence="2">Crotonobetainyl-CoA:carnitine CoA-transferase CaiB</fullName>
    </submittedName>
</protein>
<dbReference type="RefSeq" id="WP_074818707.1">
    <property type="nucleotide sequence ID" value="NZ_FNTI01000001.1"/>
</dbReference>
<dbReference type="Proteomes" id="UP000183208">
    <property type="component" value="Unassembled WGS sequence"/>
</dbReference>
<reference evidence="2 3" key="1">
    <citation type="submission" date="2016-10" db="EMBL/GenBank/DDBJ databases">
        <authorList>
            <person name="de Groot N.N."/>
        </authorList>
    </citation>
    <scope>NUCLEOTIDE SEQUENCE [LARGE SCALE GENOMIC DNA]</scope>
    <source>
        <strain evidence="2 3">GAS522</strain>
    </source>
</reference>
<name>A0A1M6W2K8_9BRAD</name>
<dbReference type="EMBL" id="FNTI01000001">
    <property type="protein sequence ID" value="SEC75418.1"/>
    <property type="molecule type" value="Genomic_DNA"/>
</dbReference>
<evidence type="ECO:0000256" key="1">
    <source>
        <dbReference type="ARBA" id="ARBA00022679"/>
    </source>
</evidence>
<dbReference type="Pfam" id="PF02515">
    <property type="entry name" value="CoA_transf_3"/>
    <property type="match status" value="1"/>
</dbReference>
<dbReference type="SUPFAM" id="SSF89796">
    <property type="entry name" value="CoA-transferase family III (CaiB/BaiF)"/>
    <property type="match status" value="1"/>
</dbReference>
<dbReference type="PANTHER" id="PTHR48207">
    <property type="entry name" value="SUCCINATE--HYDROXYMETHYLGLUTARATE COA-TRANSFERASE"/>
    <property type="match status" value="1"/>
</dbReference>
<dbReference type="InterPro" id="IPR003673">
    <property type="entry name" value="CoA-Trfase_fam_III"/>
</dbReference>
<accession>A0A1M6W2K8</accession>
<evidence type="ECO:0000313" key="2">
    <source>
        <dbReference type="EMBL" id="SEC75418.1"/>
    </source>
</evidence>
<dbReference type="InterPro" id="IPR023606">
    <property type="entry name" value="CoA-Trfase_III_dom_1_sf"/>
</dbReference>
<dbReference type="AlphaFoldDB" id="A0A1M6W2K8"/>
<dbReference type="Gene3D" id="3.40.50.10540">
    <property type="entry name" value="Crotonobetainyl-coa:carnitine coa-transferase, domain 1"/>
    <property type="match status" value="1"/>
</dbReference>
<dbReference type="GO" id="GO:0008410">
    <property type="term" value="F:CoA-transferase activity"/>
    <property type="evidence" value="ECO:0007669"/>
    <property type="project" value="TreeGrafter"/>
</dbReference>
<dbReference type="PANTHER" id="PTHR48207:SF3">
    <property type="entry name" value="SUCCINATE--HYDROXYMETHYLGLUTARATE COA-TRANSFERASE"/>
    <property type="match status" value="1"/>
</dbReference>
<evidence type="ECO:0000313" key="3">
    <source>
        <dbReference type="Proteomes" id="UP000183208"/>
    </source>
</evidence>
<organism evidence="2 3">
    <name type="scientific">Bradyrhizobium lablabi</name>
    <dbReference type="NCBI Taxonomy" id="722472"/>
    <lineage>
        <taxon>Bacteria</taxon>
        <taxon>Pseudomonadati</taxon>
        <taxon>Pseudomonadota</taxon>
        <taxon>Alphaproteobacteria</taxon>
        <taxon>Hyphomicrobiales</taxon>
        <taxon>Nitrobacteraceae</taxon>
        <taxon>Bradyrhizobium</taxon>
    </lineage>
</organism>
<dbReference type="InterPro" id="IPR044855">
    <property type="entry name" value="CoA-Trfase_III_dom3_sf"/>
</dbReference>
<keyword evidence="1 2" id="KW-0808">Transferase</keyword>